<gene>
    <name evidence="1" type="ORF">PR003_g23422</name>
</gene>
<dbReference type="AlphaFoldDB" id="A0A6A4CW58"/>
<dbReference type="Proteomes" id="UP000434957">
    <property type="component" value="Unassembled WGS sequence"/>
</dbReference>
<evidence type="ECO:0000313" key="1">
    <source>
        <dbReference type="EMBL" id="KAE9297724.1"/>
    </source>
</evidence>
<dbReference type="EMBL" id="QXFT01002474">
    <property type="protein sequence ID" value="KAE9297724.1"/>
    <property type="molecule type" value="Genomic_DNA"/>
</dbReference>
<comment type="caution">
    <text evidence="1">The sequence shown here is derived from an EMBL/GenBank/DDBJ whole genome shotgun (WGS) entry which is preliminary data.</text>
</comment>
<evidence type="ECO:0000313" key="2">
    <source>
        <dbReference type="Proteomes" id="UP000434957"/>
    </source>
</evidence>
<reference evidence="1 2" key="1">
    <citation type="submission" date="2018-08" db="EMBL/GenBank/DDBJ databases">
        <title>Genomic investigation of the strawberry pathogen Phytophthora fragariae indicates pathogenicity is determined by transcriptional variation in three key races.</title>
        <authorList>
            <person name="Adams T.M."/>
            <person name="Armitage A.D."/>
            <person name="Sobczyk M.K."/>
            <person name="Bates H.J."/>
            <person name="Dunwell J.M."/>
            <person name="Nellist C.F."/>
            <person name="Harrison R.J."/>
        </authorList>
    </citation>
    <scope>NUCLEOTIDE SEQUENCE [LARGE SCALE GENOMIC DNA]</scope>
    <source>
        <strain evidence="1 2">SCRP333</strain>
    </source>
</reference>
<protein>
    <submittedName>
        <fullName evidence="1">Uncharacterized protein</fullName>
    </submittedName>
</protein>
<organism evidence="1 2">
    <name type="scientific">Phytophthora rubi</name>
    <dbReference type="NCBI Taxonomy" id="129364"/>
    <lineage>
        <taxon>Eukaryota</taxon>
        <taxon>Sar</taxon>
        <taxon>Stramenopiles</taxon>
        <taxon>Oomycota</taxon>
        <taxon>Peronosporomycetes</taxon>
        <taxon>Peronosporales</taxon>
        <taxon>Peronosporaceae</taxon>
        <taxon>Phytophthora</taxon>
    </lineage>
</organism>
<proteinExistence type="predicted"/>
<accession>A0A6A4CW58</accession>
<keyword evidence="2" id="KW-1185">Reference proteome</keyword>
<sequence>MPACGTHLRAVLLFLPPYCPQYNLLFEQLKKW</sequence>
<name>A0A6A4CW58_9STRA</name>